<accession>A0A2X1UI26</accession>
<dbReference type="EMBL" id="UATH01000001">
    <property type="protein sequence ID" value="SPY06889.1"/>
    <property type="molecule type" value="Genomic_DNA"/>
</dbReference>
<dbReference type="InterPro" id="IPR013597">
    <property type="entry name" value="Mat_intron_G2"/>
</dbReference>
<name>A0A2X1UI26_9BURK</name>
<dbReference type="InterPro" id="IPR043128">
    <property type="entry name" value="Rev_trsase/Diguanyl_cyclase"/>
</dbReference>
<dbReference type="NCBIfam" id="TIGR04416">
    <property type="entry name" value="group_II_RT_mat"/>
    <property type="match status" value="1"/>
</dbReference>
<organism evidence="3 4">
    <name type="scientific">Oligella urethralis</name>
    <dbReference type="NCBI Taxonomy" id="90245"/>
    <lineage>
        <taxon>Bacteria</taxon>
        <taxon>Pseudomonadati</taxon>
        <taxon>Pseudomonadota</taxon>
        <taxon>Betaproteobacteria</taxon>
        <taxon>Burkholderiales</taxon>
        <taxon>Alcaligenaceae</taxon>
        <taxon>Oligella</taxon>
    </lineage>
</organism>
<dbReference type="Gene3D" id="3.30.70.270">
    <property type="match status" value="1"/>
</dbReference>
<dbReference type="PANTHER" id="PTHR34047:SF8">
    <property type="entry name" value="PROTEIN YKFC"/>
    <property type="match status" value="1"/>
</dbReference>
<dbReference type="PROSITE" id="PS50878">
    <property type="entry name" value="RT_POL"/>
    <property type="match status" value="1"/>
</dbReference>
<dbReference type="CDD" id="cd01651">
    <property type="entry name" value="RT_G2_intron"/>
    <property type="match status" value="1"/>
</dbReference>
<dbReference type="Pfam" id="PF08388">
    <property type="entry name" value="GIIM"/>
    <property type="match status" value="1"/>
</dbReference>
<reference evidence="3 4" key="1">
    <citation type="submission" date="2018-06" db="EMBL/GenBank/DDBJ databases">
        <authorList>
            <consortium name="Pathogen Informatics"/>
            <person name="Doyle S."/>
        </authorList>
    </citation>
    <scope>NUCLEOTIDE SEQUENCE [LARGE SCALE GENOMIC DNA]</scope>
    <source>
        <strain evidence="3 4">NCTC11009</strain>
    </source>
</reference>
<dbReference type="AlphaFoldDB" id="A0A2X1UI26"/>
<evidence type="ECO:0000313" key="4">
    <source>
        <dbReference type="Proteomes" id="UP000250242"/>
    </source>
</evidence>
<evidence type="ECO:0000256" key="1">
    <source>
        <dbReference type="ARBA" id="ARBA00034120"/>
    </source>
</evidence>
<dbReference type="RefSeq" id="WP_113062133.1">
    <property type="nucleotide sequence ID" value="NZ_UATH01000001.1"/>
</dbReference>
<dbReference type="Pfam" id="PF00078">
    <property type="entry name" value="RVT_1"/>
    <property type="match status" value="1"/>
</dbReference>
<dbReference type="Proteomes" id="UP000250242">
    <property type="component" value="Unassembled WGS sequence"/>
</dbReference>
<evidence type="ECO:0000313" key="3">
    <source>
        <dbReference type="EMBL" id="SPY06889.1"/>
    </source>
</evidence>
<dbReference type="InterPro" id="IPR000477">
    <property type="entry name" value="RT_dom"/>
</dbReference>
<dbReference type="InterPro" id="IPR051083">
    <property type="entry name" value="GrpII_Intron_Splice-Mob/Def"/>
</dbReference>
<protein>
    <submittedName>
        <fullName evidence="3">Group II intron-encoded protein ltrA</fullName>
    </submittedName>
</protein>
<feature type="domain" description="Reverse transcriptase" evidence="2">
    <location>
        <begin position="53"/>
        <end position="281"/>
    </location>
</feature>
<comment type="similarity">
    <text evidence="1">Belongs to the bacterial reverse transcriptase family.</text>
</comment>
<gene>
    <name evidence="3" type="primary">ltrA_1</name>
    <name evidence="3" type="ORF">NCTC11009_00072</name>
</gene>
<dbReference type="InterPro" id="IPR030931">
    <property type="entry name" value="Group_II_RT_mat"/>
</dbReference>
<evidence type="ECO:0000259" key="2">
    <source>
        <dbReference type="PROSITE" id="PS50878"/>
    </source>
</evidence>
<dbReference type="PANTHER" id="PTHR34047">
    <property type="entry name" value="NUCLEAR INTRON MATURASE 1, MITOCHONDRIAL-RELATED"/>
    <property type="match status" value="1"/>
</dbReference>
<sequence>MRRVYYSLYGRLLDKELLLRSYKKVRRAGGAAGIDGQTLAQFGERLDDNLLQLLNELKTKQYRALPVKRVEIPKADGGVRLLGIPSVRDRVVQQAVNELLTPIFEEQFHPSNFGYRPNRSCHDAISKATMFIRRYGLKHVVDMDLSKCFDRLDHELIIQQVKKRVTDSSVLELIRQFLQSGVMIDGKLASTDIGSPQGGVISPLLANIYLDAFDQAMRDRGHRIVRYADDILILCRSAKGAQRALEVATKLLEQDLKLQVNGEKTHITQSWRGVNFLGVVIYSHYTKIQPKKLSLFKQKVKAMTKRNSGRPLASVIKQLNPLLRGFAQYFRIADTKSTFNELAQWVRRRLRSIQLKLWKKPKRLHRRLKQLGYKPPFESIAMWHWRNSASPLAHYAMPNKWLDSLTLYDMGKVETGYVFSAYAKW</sequence>
<dbReference type="SUPFAM" id="SSF56672">
    <property type="entry name" value="DNA/RNA polymerases"/>
    <property type="match status" value="1"/>
</dbReference>
<dbReference type="InterPro" id="IPR043502">
    <property type="entry name" value="DNA/RNA_pol_sf"/>
</dbReference>
<proteinExistence type="inferred from homology"/>